<accession>A0AA40BPQ2</accession>
<evidence type="ECO:0000256" key="1">
    <source>
        <dbReference type="SAM" id="MobiDB-lite"/>
    </source>
</evidence>
<dbReference type="EMBL" id="JAUKUD010000007">
    <property type="protein sequence ID" value="KAK0738031.1"/>
    <property type="molecule type" value="Genomic_DNA"/>
</dbReference>
<evidence type="ECO:0000313" key="2">
    <source>
        <dbReference type="EMBL" id="KAK0738031.1"/>
    </source>
</evidence>
<feature type="compositionally biased region" description="Low complexity" evidence="1">
    <location>
        <begin position="288"/>
        <end position="301"/>
    </location>
</feature>
<reference evidence="2" key="1">
    <citation type="submission" date="2023-06" db="EMBL/GenBank/DDBJ databases">
        <title>Genome-scale phylogeny and comparative genomics of the fungal order Sordariales.</title>
        <authorList>
            <consortium name="Lawrence Berkeley National Laboratory"/>
            <person name="Hensen N."/>
            <person name="Bonometti L."/>
            <person name="Westerberg I."/>
            <person name="Brannstrom I.O."/>
            <person name="Guillou S."/>
            <person name="Cros-Aarteil S."/>
            <person name="Calhoun S."/>
            <person name="Haridas S."/>
            <person name="Kuo A."/>
            <person name="Mondo S."/>
            <person name="Pangilinan J."/>
            <person name="Riley R."/>
            <person name="LaButti K."/>
            <person name="Andreopoulos B."/>
            <person name="Lipzen A."/>
            <person name="Chen C."/>
            <person name="Yanf M."/>
            <person name="Daum C."/>
            <person name="Ng V."/>
            <person name="Clum A."/>
            <person name="Steindorff A."/>
            <person name="Ohm R."/>
            <person name="Martin F."/>
            <person name="Silar P."/>
            <person name="Natvig D."/>
            <person name="Lalanne C."/>
            <person name="Gautier V."/>
            <person name="Ament-velasquez S.L."/>
            <person name="Kruys A."/>
            <person name="Hutchinson M.I."/>
            <person name="Powell A.J."/>
            <person name="Barry K."/>
            <person name="Miller A.N."/>
            <person name="Grigoriev I.V."/>
            <person name="Debuchy R."/>
            <person name="Gladieux P."/>
            <person name="Thoren M.H."/>
            <person name="Johannesson H."/>
        </authorList>
    </citation>
    <scope>NUCLEOTIDE SEQUENCE</scope>
    <source>
        <strain evidence="2">SMH3187-1</strain>
    </source>
</reference>
<organism evidence="2 3">
    <name type="scientific">Schizothecium vesticola</name>
    <dbReference type="NCBI Taxonomy" id="314040"/>
    <lineage>
        <taxon>Eukaryota</taxon>
        <taxon>Fungi</taxon>
        <taxon>Dikarya</taxon>
        <taxon>Ascomycota</taxon>
        <taxon>Pezizomycotina</taxon>
        <taxon>Sordariomycetes</taxon>
        <taxon>Sordariomycetidae</taxon>
        <taxon>Sordariales</taxon>
        <taxon>Schizotheciaceae</taxon>
        <taxon>Schizothecium</taxon>
    </lineage>
</organism>
<feature type="compositionally biased region" description="Low complexity" evidence="1">
    <location>
        <begin position="860"/>
        <end position="871"/>
    </location>
</feature>
<feature type="compositionally biased region" description="Low complexity" evidence="1">
    <location>
        <begin position="491"/>
        <end position="502"/>
    </location>
</feature>
<gene>
    <name evidence="2" type="ORF">B0T18DRAFT_394394</name>
</gene>
<feature type="region of interest" description="Disordered" evidence="1">
    <location>
        <begin position="750"/>
        <end position="790"/>
    </location>
</feature>
<dbReference type="AlphaFoldDB" id="A0AA40BPQ2"/>
<proteinExistence type="predicted"/>
<comment type="caution">
    <text evidence="2">The sequence shown here is derived from an EMBL/GenBank/DDBJ whole genome shotgun (WGS) entry which is preliminary data.</text>
</comment>
<feature type="compositionally biased region" description="Acidic residues" evidence="1">
    <location>
        <begin position="771"/>
        <end position="785"/>
    </location>
</feature>
<feature type="region of interest" description="Disordered" evidence="1">
    <location>
        <begin position="1117"/>
        <end position="1161"/>
    </location>
</feature>
<protein>
    <submittedName>
        <fullName evidence="2">Uncharacterized protein</fullName>
    </submittedName>
</protein>
<keyword evidence="3" id="KW-1185">Reference proteome</keyword>
<evidence type="ECO:0000313" key="3">
    <source>
        <dbReference type="Proteomes" id="UP001172155"/>
    </source>
</evidence>
<dbReference type="Proteomes" id="UP001172155">
    <property type="component" value="Unassembled WGS sequence"/>
</dbReference>
<feature type="region of interest" description="Disordered" evidence="1">
    <location>
        <begin position="489"/>
        <end position="536"/>
    </location>
</feature>
<feature type="region of interest" description="Disordered" evidence="1">
    <location>
        <begin position="285"/>
        <end position="313"/>
    </location>
</feature>
<feature type="region of interest" description="Disordered" evidence="1">
    <location>
        <begin position="845"/>
        <end position="939"/>
    </location>
</feature>
<feature type="compositionally biased region" description="Polar residues" evidence="1">
    <location>
        <begin position="503"/>
        <end position="515"/>
    </location>
</feature>
<feature type="region of interest" description="Disordered" evidence="1">
    <location>
        <begin position="580"/>
        <end position="624"/>
    </location>
</feature>
<name>A0AA40BPQ2_9PEZI</name>
<feature type="compositionally biased region" description="Polar residues" evidence="1">
    <location>
        <begin position="750"/>
        <end position="768"/>
    </location>
</feature>
<feature type="compositionally biased region" description="Basic and acidic residues" evidence="1">
    <location>
        <begin position="516"/>
        <end position="527"/>
    </location>
</feature>
<sequence length="1241" mass="132737">MSGLPSSDPGVASRDGLSMSEAPITAACFLPSHVPAARAWHRVAVVPAAHSGRQRKIWKRVPGLLSGQRDADYLRAMGELERHGAEPRKRARHEKHVDAWGEAGWHEGVDDPRDGKWDLVQARAAVSLVKESQKSPIVPNITTTKHATFPEEPLRCVPRKRHSSRFPIEPLTKTSRMVADMQPLIEFEVPARVEQLDEMHHANEEQLGRRPARRLSRRLSLFPGEFSPQKNSAVTLAPIKMGAPRLSPIKRPAIVPSPAKVAESPLQAFRVNATPVKVVLESPKASMPVTSPTKSSPVSRPEGAHPKVPDTPSTPYLAINGALIFDQPCPDVVAEPQYEAQRRRSLQSARRSDRRSSGVGRLIKFDAVTEAPNRRHSFTAATTDTKDAASRRKTLDAFFSLEKDLDEVSKDGEESAVVSIDAGADLDIFGHQPAPRRMSSTQLDVRRSSLGLEAKSLESEGPAENLHDISLPSTPRHIDLASPIKNDVGVTNTASPNASSPNQAAMCQSPGTTAETEQHRSSLEPDAHPATMDESSPFTTEVDQEEVGFEYQDPEGLSTIYEEMSFLGSEAPLDVGIEVTPQLPQGDDVSDTETAVGSPVPHKTTNDPEDQDGVERGGSADSRPLANYAAKMDGDAKCTSTNHVVTPTDVMFDHDSPERSQLSTKKSFRARLLETKGMDAGSPASSEGFSVTFDDNICVTSFVAEDDGHLPPTTAKMGIIHSTPTKEVSTPPPSSPELGSMATDARVESSGFTPINGRQVSPPNQASSLAVDEDDRESEGSDMGDDMNMGDYEVTETIDDDMTLTVVGPFIENDTLTFSHEDSETEMLRKFVTRVAADKNAKAAAAAAAAKTQRPKRRSGSNGSAASSTGSPIANAETPRRRKPLGEMNTNSPSPAKKRKHKGDDDEKQGGDAPDSADKPKRKRPRTRGDPTLDAAPEPLGLALASDVAAADLAPRRSTRSRNSRIALKPTAPSANSIALSLLPVRLPGMAGDEATNDTHVNAASRNRSEEKDLAAITRVNTRKNKSGAMPARLVLARQVEDPTWRMKELKGVFDAKESRAAAAAAEADDKSGRKTRKAKSVRWDAELVRFQGDDPAAAPSAFKALSSSLLADVLMDDDPDELAPTPEAAKPEALPPTPIKKALPRRAPSTRSSKLQAPTPVVKMAAVDTTTPVPVPTAPAPGRTAGIPKLATAAAAAAGTAKTAEAGPKTGMATRRSKIAKLGMGVNGTPAPKRRARAGV</sequence>